<keyword evidence="2" id="KW-1185">Reference proteome</keyword>
<comment type="caution">
    <text evidence="1">The sequence shown here is derived from an EMBL/GenBank/DDBJ whole genome shotgun (WGS) entry which is preliminary data.</text>
</comment>
<organism evidence="1 2">
    <name type="scientific">Pontimicrobium aquaticum</name>
    <dbReference type="NCBI Taxonomy" id="2565367"/>
    <lineage>
        <taxon>Bacteria</taxon>
        <taxon>Pseudomonadati</taxon>
        <taxon>Bacteroidota</taxon>
        <taxon>Flavobacteriia</taxon>
        <taxon>Flavobacteriales</taxon>
        <taxon>Flavobacteriaceae</taxon>
        <taxon>Pontimicrobium</taxon>
    </lineage>
</organism>
<dbReference type="EMBL" id="SUPL01000006">
    <property type="protein sequence ID" value="TJY34149.1"/>
    <property type="molecule type" value="Genomic_DNA"/>
</dbReference>
<accession>A0A4V5LQA4</accession>
<sequence length="224" mass="25472">MLGNDTSDPDSEGSKVYSEPQNLPTAVASLLGHVQNRANFHPTSLSSEQLAVYFQDYIKEVDNTPFFALYKNEKTKSKYESKNYNVLIDQIVSLYDGISKSDENAMKESIANMAKSVFGKESKEDWKNIFSQSTIDMTNPLQPRIFIYYTTLHMKYEKGKSEINLQEYEVNRTEYVILPDLIRAYADKLANLDKKSVDDWMGDATSPERKGAKLCFDPLATSLV</sequence>
<reference evidence="1 2" key="1">
    <citation type="submission" date="2019-04" db="EMBL/GenBank/DDBJ databases">
        <title>Lacinutrix sp. nov., isolated from marine water.</title>
        <authorList>
            <person name="Kim W."/>
        </authorList>
    </citation>
    <scope>NUCLEOTIDE SEQUENCE [LARGE SCALE GENOMIC DNA]</scope>
    <source>
        <strain evidence="1 2">CAU 1491</strain>
    </source>
</reference>
<gene>
    <name evidence="1" type="ORF">E5167_12300</name>
</gene>
<dbReference type="AlphaFoldDB" id="A0A4V5LQA4"/>
<proteinExistence type="predicted"/>
<dbReference type="OrthoDB" id="5917976at2"/>
<protein>
    <submittedName>
        <fullName evidence="1">Uncharacterized protein</fullName>
    </submittedName>
</protein>
<evidence type="ECO:0000313" key="2">
    <source>
        <dbReference type="Proteomes" id="UP000307657"/>
    </source>
</evidence>
<name>A0A4V5LQA4_9FLAO</name>
<evidence type="ECO:0000313" key="1">
    <source>
        <dbReference type="EMBL" id="TJY34149.1"/>
    </source>
</evidence>
<dbReference type="Proteomes" id="UP000307657">
    <property type="component" value="Unassembled WGS sequence"/>
</dbReference>